<keyword evidence="1" id="KW-0678">Repressor</keyword>
<comment type="caution">
    <text evidence="7">The sequence shown here is derived from an EMBL/GenBank/DDBJ whole genome shotgun (WGS) entry which is preliminary data.</text>
</comment>
<dbReference type="RefSeq" id="WP_179608668.1">
    <property type="nucleotide sequence ID" value="NZ_BAABEH010000001.1"/>
</dbReference>
<protein>
    <submittedName>
        <fullName evidence="7">AcrR family transcriptional regulator</fullName>
    </submittedName>
</protein>
<name>A0A853D554_9MICO</name>
<evidence type="ECO:0000256" key="2">
    <source>
        <dbReference type="ARBA" id="ARBA00023015"/>
    </source>
</evidence>
<dbReference type="Proteomes" id="UP000578352">
    <property type="component" value="Unassembled WGS sequence"/>
</dbReference>
<keyword evidence="4" id="KW-0804">Transcription</keyword>
<evidence type="ECO:0000259" key="6">
    <source>
        <dbReference type="PROSITE" id="PS50977"/>
    </source>
</evidence>
<evidence type="ECO:0000256" key="3">
    <source>
        <dbReference type="ARBA" id="ARBA00023125"/>
    </source>
</evidence>
<dbReference type="PRINTS" id="PR00455">
    <property type="entry name" value="HTHTETR"/>
</dbReference>
<gene>
    <name evidence="7" type="ORF">HNR13_004052</name>
</gene>
<dbReference type="GO" id="GO:0003700">
    <property type="term" value="F:DNA-binding transcription factor activity"/>
    <property type="evidence" value="ECO:0007669"/>
    <property type="project" value="TreeGrafter"/>
</dbReference>
<dbReference type="InterPro" id="IPR009057">
    <property type="entry name" value="Homeodomain-like_sf"/>
</dbReference>
<dbReference type="SUPFAM" id="SSF46689">
    <property type="entry name" value="Homeodomain-like"/>
    <property type="match status" value="1"/>
</dbReference>
<dbReference type="InterPro" id="IPR001647">
    <property type="entry name" value="HTH_TetR"/>
</dbReference>
<keyword evidence="2" id="KW-0805">Transcription regulation</keyword>
<evidence type="ECO:0000256" key="4">
    <source>
        <dbReference type="ARBA" id="ARBA00023163"/>
    </source>
</evidence>
<dbReference type="SUPFAM" id="SSF48498">
    <property type="entry name" value="Tetracyclin repressor-like, C-terminal domain"/>
    <property type="match status" value="1"/>
</dbReference>
<evidence type="ECO:0000256" key="5">
    <source>
        <dbReference type="PROSITE-ProRule" id="PRU00335"/>
    </source>
</evidence>
<dbReference type="GO" id="GO:0000976">
    <property type="term" value="F:transcription cis-regulatory region binding"/>
    <property type="evidence" value="ECO:0007669"/>
    <property type="project" value="TreeGrafter"/>
</dbReference>
<proteinExistence type="predicted"/>
<sequence>MDRLTKGKQREENVLRAAAQAIADLGYGNVRVSDIAERAQMTPGHVTYYFPSKNELLLLAIRRSEEELIETSRARLAAIEDPFERLRQLISLSAANGAQDEGWALWLNVWANGMLDDTVSVEHNRLESRWFELLIEVIEYGRDRGAFPVDDVADVAEMISALIDGLSIQVTVGSERVDRDRALRLCEVGAARILGVNP</sequence>
<evidence type="ECO:0000313" key="7">
    <source>
        <dbReference type="EMBL" id="NYJ25765.1"/>
    </source>
</evidence>
<dbReference type="EMBL" id="JACCFL010000001">
    <property type="protein sequence ID" value="NYJ25765.1"/>
    <property type="molecule type" value="Genomic_DNA"/>
</dbReference>
<dbReference type="PROSITE" id="PS50977">
    <property type="entry name" value="HTH_TETR_2"/>
    <property type="match status" value="1"/>
</dbReference>
<organism evidence="7 8">
    <name type="scientific">Leifsonia shinshuensis</name>
    <dbReference type="NCBI Taxonomy" id="150026"/>
    <lineage>
        <taxon>Bacteria</taxon>
        <taxon>Bacillati</taxon>
        <taxon>Actinomycetota</taxon>
        <taxon>Actinomycetes</taxon>
        <taxon>Micrococcales</taxon>
        <taxon>Microbacteriaceae</taxon>
        <taxon>Leifsonia</taxon>
    </lineage>
</organism>
<dbReference type="Gene3D" id="1.10.357.10">
    <property type="entry name" value="Tetracycline Repressor, domain 2"/>
    <property type="match status" value="1"/>
</dbReference>
<dbReference type="Pfam" id="PF13977">
    <property type="entry name" value="TetR_C_6"/>
    <property type="match status" value="1"/>
</dbReference>
<feature type="domain" description="HTH tetR-type" evidence="6">
    <location>
        <begin position="8"/>
        <end position="68"/>
    </location>
</feature>
<dbReference type="InterPro" id="IPR036271">
    <property type="entry name" value="Tet_transcr_reg_TetR-rel_C_sf"/>
</dbReference>
<reference evidence="7 8" key="1">
    <citation type="submission" date="2020-07" db="EMBL/GenBank/DDBJ databases">
        <title>Sequencing the genomes of 1000 actinobacteria strains.</title>
        <authorList>
            <person name="Klenk H.-P."/>
        </authorList>
    </citation>
    <scope>NUCLEOTIDE SEQUENCE [LARGE SCALE GENOMIC DNA]</scope>
    <source>
        <strain evidence="7 8">DSM 15165</strain>
    </source>
</reference>
<keyword evidence="3 5" id="KW-0238">DNA-binding</keyword>
<accession>A0A853D554</accession>
<dbReference type="Pfam" id="PF00440">
    <property type="entry name" value="TetR_N"/>
    <property type="match status" value="1"/>
</dbReference>
<evidence type="ECO:0000256" key="1">
    <source>
        <dbReference type="ARBA" id="ARBA00022491"/>
    </source>
</evidence>
<dbReference type="PANTHER" id="PTHR30055">
    <property type="entry name" value="HTH-TYPE TRANSCRIPTIONAL REGULATOR RUTR"/>
    <property type="match status" value="1"/>
</dbReference>
<feature type="DNA-binding region" description="H-T-H motif" evidence="5">
    <location>
        <begin position="31"/>
        <end position="50"/>
    </location>
</feature>
<dbReference type="PANTHER" id="PTHR30055:SF200">
    <property type="entry name" value="HTH-TYPE TRANSCRIPTIONAL REPRESSOR BDCR"/>
    <property type="match status" value="1"/>
</dbReference>
<dbReference type="InterPro" id="IPR039538">
    <property type="entry name" value="BetI_C"/>
</dbReference>
<dbReference type="InterPro" id="IPR050109">
    <property type="entry name" value="HTH-type_TetR-like_transc_reg"/>
</dbReference>
<evidence type="ECO:0000313" key="8">
    <source>
        <dbReference type="Proteomes" id="UP000578352"/>
    </source>
</evidence>
<dbReference type="AlphaFoldDB" id="A0A853D554"/>